<gene>
    <name evidence="2" type="ORF">PoB_002986500</name>
</gene>
<keyword evidence="3" id="KW-1185">Reference proteome</keyword>
<reference evidence="2 3" key="1">
    <citation type="journal article" date="2021" name="Elife">
        <title>Chloroplast acquisition without the gene transfer in kleptoplastic sea slugs, Plakobranchus ocellatus.</title>
        <authorList>
            <person name="Maeda T."/>
            <person name="Takahashi S."/>
            <person name="Yoshida T."/>
            <person name="Shimamura S."/>
            <person name="Takaki Y."/>
            <person name="Nagai Y."/>
            <person name="Toyoda A."/>
            <person name="Suzuki Y."/>
            <person name="Arimoto A."/>
            <person name="Ishii H."/>
            <person name="Satoh N."/>
            <person name="Nishiyama T."/>
            <person name="Hasebe M."/>
            <person name="Maruyama T."/>
            <person name="Minagawa J."/>
            <person name="Obokata J."/>
            <person name="Shigenobu S."/>
        </authorList>
    </citation>
    <scope>NUCLEOTIDE SEQUENCE [LARGE SCALE GENOMIC DNA]</scope>
</reference>
<name>A0AAV4A981_9GAST</name>
<accession>A0AAV4A981</accession>
<evidence type="ECO:0000313" key="3">
    <source>
        <dbReference type="Proteomes" id="UP000735302"/>
    </source>
</evidence>
<dbReference type="AlphaFoldDB" id="A0AAV4A981"/>
<dbReference type="Proteomes" id="UP000735302">
    <property type="component" value="Unassembled WGS sequence"/>
</dbReference>
<sequence length="129" mass="14143">MKECNEEDEDMMAHLADAKTWPENLFLSAGLGGTVLSESALKFEKNVLLRVRVLPPAPCPDGGTESLRSPCCGLHHPATQISTPSPPQQQQRQDQEKPQQPSPQTLPTASNYSVLTWAGPDGPGFWHQR</sequence>
<evidence type="ECO:0000256" key="1">
    <source>
        <dbReference type="SAM" id="MobiDB-lite"/>
    </source>
</evidence>
<protein>
    <submittedName>
        <fullName evidence="2">Uncharacterized protein</fullName>
    </submittedName>
</protein>
<feature type="region of interest" description="Disordered" evidence="1">
    <location>
        <begin position="56"/>
        <end position="129"/>
    </location>
</feature>
<feature type="compositionally biased region" description="Polar residues" evidence="1">
    <location>
        <begin position="103"/>
        <end position="114"/>
    </location>
</feature>
<evidence type="ECO:0000313" key="2">
    <source>
        <dbReference type="EMBL" id="GFO03360.1"/>
    </source>
</evidence>
<organism evidence="2 3">
    <name type="scientific">Plakobranchus ocellatus</name>
    <dbReference type="NCBI Taxonomy" id="259542"/>
    <lineage>
        <taxon>Eukaryota</taxon>
        <taxon>Metazoa</taxon>
        <taxon>Spiralia</taxon>
        <taxon>Lophotrochozoa</taxon>
        <taxon>Mollusca</taxon>
        <taxon>Gastropoda</taxon>
        <taxon>Heterobranchia</taxon>
        <taxon>Euthyneura</taxon>
        <taxon>Panpulmonata</taxon>
        <taxon>Sacoglossa</taxon>
        <taxon>Placobranchoidea</taxon>
        <taxon>Plakobranchidae</taxon>
        <taxon>Plakobranchus</taxon>
    </lineage>
</organism>
<proteinExistence type="predicted"/>
<dbReference type="EMBL" id="BLXT01003724">
    <property type="protein sequence ID" value="GFO03360.1"/>
    <property type="molecule type" value="Genomic_DNA"/>
</dbReference>
<feature type="compositionally biased region" description="Low complexity" evidence="1">
    <location>
        <begin position="80"/>
        <end position="92"/>
    </location>
</feature>
<comment type="caution">
    <text evidence="2">The sequence shown here is derived from an EMBL/GenBank/DDBJ whole genome shotgun (WGS) entry which is preliminary data.</text>
</comment>